<feature type="region of interest" description="Disordered" evidence="6">
    <location>
        <begin position="25"/>
        <end position="71"/>
    </location>
</feature>
<dbReference type="Proteomes" id="UP000398389">
    <property type="component" value="Unassembled WGS sequence"/>
</dbReference>
<evidence type="ECO:0000256" key="3">
    <source>
        <dbReference type="ARBA" id="ARBA00022989"/>
    </source>
</evidence>
<reference evidence="10 11" key="1">
    <citation type="submission" date="2019-09" db="EMBL/GenBank/DDBJ databases">
        <authorList>
            <person name="Brejova B."/>
        </authorList>
    </citation>
    <scope>NUCLEOTIDE SEQUENCE [LARGE SCALE GENOMIC DNA]</scope>
</reference>
<evidence type="ECO:0000256" key="4">
    <source>
        <dbReference type="ARBA" id="ARBA00023136"/>
    </source>
</evidence>
<evidence type="ECO:0000256" key="6">
    <source>
        <dbReference type="SAM" id="MobiDB-lite"/>
    </source>
</evidence>
<dbReference type="InterPro" id="IPR036869">
    <property type="entry name" value="J_dom_sf"/>
</dbReference>
<evidence type="ECO:0000259" key="9">
    <source>
        <dbReference type="PROSITE" id="PS50076"/>
    </source>
</evidence>
<evidence type="ECO:0000256" key="2">
    <source>
        <dbReference type="ARBA" id="ARBA00022729"/>
    </source>
</evidence>
<dbReference type="GeneID" id="43584017"/>
<keyword evidence="11" id="KW-1185">Reference proteome</keyword>
<dbReference type="RefSeq" id="XP_031855808.1">
    <property type="nucleotide sequence ID" value="XM_031999917.1"/>
</dbReference>
<feature type="region of interest" description="Disordered" evidence="6">
    <location>
        <begin position="359"/>
        <end position="405"/>
    </location>
</feature>
<accession>A0A5E8BZX2</accession>
<feature type="transmembrane region" description="Helical" evidence="7">
    <location>
        <begin position="239"/>
        <end position="258"/>
    </location>
</feature>
<gene>
    <name evidence="10" type="ORF">SAPINGB_P005202</name>
</gene>
<name>A0A5E8BZX2_9ASCO</name>
<dbReference type="SMART" id="SM00271">
    <property type="entry name" value="DnaJ"/>
    <property type="match status" value="1"/>
</dbReference>
<feature type="compositionally biased region" description="Low complexity" evidence="6">
    <location>
        <begin position="153"/>
        <end position="171"/>
    </location>
</feature>
<dbReference type="PROSITE" id="PS50076">
    <property type="entry name" value="DNAJ_2"/>
    <property type="match status" value="1"/>
</dbReference>
<evidence type="ECO:0000256" key="1">
    <source>
        <dbReference type="ARBA" id="ARBA00022692"/>
    </source>
</evidence>
<dbReference type="PRINTS" id="PR00625">
    <property type="entry name" value="JDOMAIN"/>
</dbReference>
<dbReference type="SUPFAM" id="SSF46565">
    <property type="entry name" value="Chaperone J-domain"/>
    <property type="match status" value="2"/>
</dbReference>
<dbReference type="EMBL" id="CABVLU010000004">
    <property type="protein sequence ID" value="VVT56662.1"/>
    <property type="molecule type" value="Genomic_DNA"/>
</dbReference>
<dbReference type="InterPro" id="IPR052606">
    <property type="entry name" value="DnaJ_domain_protein"/>
</dbReference>
<sequence>MKTFHIVFLLGLLVSLLVGLATASPEDQQYQRRSGNRRSSKRSGGSNQQRQQRQQQQQHNPYDQQPGQRKFNQNWSSLDREIFHLNEQIRNDPELGPATSFYSWLDISKRSSQADIDRAYKQLSRKIHPDKVTATRERALKKKLKEQKEAEAEAATATATDTATAAAENDAPVTPKVKPLSASERKHLYKDATDRFARLGLVYKILSDTHARERYDFFLDHGFPKLKGADYFYSRYRPGTVFVFVFIFLLVSAGQYVSKKITVSRHRRYMLSVIDEAKALAWPSGIPAGNTRGVVLDNGKEFHVHPDGQVYLLDTKDSRKKYLLDPTEIVDPVWSETIIYTVPIKLYKMINKNYGGRKVGRKEEDVPKNNSQSQESEKEDESDSSVEKKINGAKQANKMGGRRRK</sequence>
<organism evidence="10 11">
    <name type="scientific">Magnusiomyces paraingens</name>
    <dbReference type="NCBI Taxonomy" id="2606893"/>
    <lineage>
        <taxon>Eukaryota</taxon>
        <taxon>Fungi</taxon>
        <taxon>Dikarya</taxon>
        <taxon>Ascomycota</taxon>
        <taxon>Saccharomycotina</taxon>
        <taxon>Dipodascomycetes</taxon>
        <taxon>Dipodascales</taxon>
        <taxon>Dipodascaceae</taxon>
        <taxon>Magnusiomyces</taxon>
    </lineage>
</organism>
<feature type="compositionally biased region" description="Low complexity" evidence="6">
    <location>
        <begin position="42"/>
        <end position="58"/>
    </location>
</feature>
<dbReference type="GO" id="GO:0012505">
    <property type="term" value="C:endomembrane system"/>
    <property type="evidence" value="ECO:0007669"/>
    <property type="project" value="UniProtKB-SubCell"/>
</dbReference>
<evidence type="ECO:0000313" key="11">
    <source>
        <dbReference type="Proteomes" id="UP000398389"/>
    </source>
</evidence>
<dbReference type="OrthoDB" id="413400at2759"/>
<proteinExistence type="predicted"/>
<protein>
    <recommendedName>
        <fullName evidence="9">J domain-containing protein</fullName>
    </recommendedName>
</protein>
<dbReference type="PANTHER" id="PTHR44653">
    <property type="entry name" value="DNAJ HOMOLOG SUBFAMILY C MEMBER 1"/>
    <property type="match status" value="1"/>
</dbReference>
<feature type="compositionally biased region" description="Polar residues" evidence="6">
    <location>
        <begin position="59"/>
        <end position="71"/>
    </location>
</feature>
<dbReference type="InterPro" id="IPR001623">
    <property type="entry name" value="DnaJ_domain"/>
</dbReference>
<dbReference type="AlphaFoldDB" id="A0A5E8BZX2"/>
<feature type="signal peptide" evidence="8">
    <location>
        <begin position="1"/>
        <end position="23"/>
    </location>
</feature>
<evidence type="ECO:0000256" key="7">
    <source>
        <dbReference type="SAM" id="Phobius"/>
    </source>
</evidence>
<keyword evidence="2 8" id="KW-0732">Signal</keyword>
<feature type="chain" id="PRO_5022728022" description="J domain-containing protein" evidence="8">
    <location>
        <begin position="24"/>
        <end position="405"/>
    </location>
</feature>
<dbReference type="Pfam" id="PF00226">
    <property type="entry name" value="DnaJ"/>
    <property type="match status" value="1"/>
</dbReference>
<keyword evidence="1 7" id="KW-0812">Transmembrane</keyword>
<feature type="region of interest" description="Disordered" evidence="6">
    <location>
        <begin position="143"/>
        <end position="177"/>
    </location>
</feature>
<evidence type="ECO:0000313" key="10">
    <source>
        <dbReference type="EMBL" id="VVT56662.1"/>
    </source>
</evidence>
<keyword evidence="3 7" id="KW-1133">Transmembrane helix</keyword>
<comment type="subcellular location">
    <subcellularLocation>
        <location evidence="5">Endomembrane system</location>
        <topology evidence="5">Single-pass membrane protein</topology>
    </subcellularLocation>
</comment>
<dbReference type="PANTHER" id="PTHR44653:SF2">
    <property type="entry name" value="DNAJ HOMOLOG SUBFAMILY C MEMBER 1"/>
    <property type="match status" value="1"/>
</dbReference>
<evidence type="ECO:0000256" key="5">
    <source>
        <dbReference type="ARBA" id="ARBA00037847"/>
    </source>
</evidence>
<feature type="domain" description="J" evidence="9">
    <location>
        <begin position="100"/>
        <end position="219"/>
    </location>
</feature>
<dbReference type="Gene3D" id="1.10.287.110">
    <property type="entry name" value="DnaJ domain"/>
    <property type="match status" value="1"/>
</dbReference>
<evidence type="ECO:0000256" key="8">
    <source>
        <dbReference type="SAM" id="SignalP"/>
    </source>
</evidence>
<keyword evidence="4 7" id="KW-0472">Membrane</keyword>
<dbReference type="CDD" id="cd06257">
    <property type="entry name" value="DnaJ"/>
    <property type="match status" value="1"/>
</dbReference>